<dbReference type="EMBL" id="PSQE01000005">
    <property type="protein sequence ID" value="RHN56383.1"/>
    <property type="molecule type" value="Genomic_DNA"/>
</dbReference>
<reference evidence="3" key="1">
    <citation type="journal article" date="2018" name="Nat. Plants">
        <title>Whole-genome landscape of Medicago truncatula symbiotic genes.</title>
        <authorList>
            <person name="Pecrix Y."/>
            <person name="Staton S.E."/>
            <person name="Sallet E."/>
            <person name="Lelandais-Briere C."/>
            <person name="Moreau S."/>
            <person name="Carrere S."/>
            <person name="Blein T."/>
            <person name="Jardinaud M.F."/>
            <person name="Latrasse D."/>
            <person name="Zouine M."/>
            <person name="Zahm M."/>
            <person name="Kreplak J."/>
            <person name="Mayjonade B."/>
            <person name="Satge C."/>
            <person name="Perez M."/>
            <person name="Cauet S."/>
            <person name="Marande W."/>
            <person name="Chantry-Darmon C."/>
            <person name="Lopez-Roques C."/>
            <person name="Bouchez O."/>
            <person name="Berard A."/>
            <person name="Debelle F."/>
            <person name="Munos S."/>
            <person name="Bendahmane A."/>
            <person name="Berges H."/>
            <person name="Niebel A."/>
            <person name="Buitink J."/>
            <person name="Frugier F."/>
            <person name="Benhamed M."/>
            <person name="Crespi M."/>
            <person name="Gouzy J."/>
            <person name="Gamas P."/>
        </authorList>
    </citation>
    <scope>NUCLEOTIDE SEQUENCE [LARGE SCALE GENOMIC DNA]</scope>
    <source>
        <strain evidence="3">cv. Jemalong A17</strain>
    </source>
</reference>
<evidence type="ECO:0008006" key="4">
    <source>
        <dbReference type="Google" id="ProtNLM"/>
    </source>
</evidence>
<proteinExistence type="predicted"/>
<keyword evidence="1" id="KW-1133">Transmembrane helix</keyword>
<feature type="transmembrane region" description="Helical" evidence="1">
    <location>
        <begin position="26"/>
        <end position="44"/>
    </location>
</feature>
<evidence type="ECO:0000313" key="3">
    <source>
        <dbReference type="Proteomes" id="UP000265566"/>
    </source>
</evidence>
<organism evidence="2 3">
    <name type="scientific">Medicago truncatula</name>
    <name type="common">Barrel medic</name>
    <name type="synonym">Medicago tribuloides</name>
    <dbReference type="NCBI Taxonomy" id="3880"/>
    <lineage>
        <taxon>Eukaryota</taxon>
        <taxon>Viridiplantae</taxon>
        <taxon>Streptophyta</taxon>
        <taxon>Embryophyta</taxon>
        <taxon>Tracheophyta</taxon>
        <taxon>Spermatophyta</taxon>
        <taxon>Magnoliopsida</taxon>
        <taxon>eudicotyledons</taxon>
        <taxon>Gunneridae</taxon>
        <taxon>Pentapetalae</taxon>
        <taxon>rosids</taxon>
        <taxon>fabids</taxon>
        <taxon>Fabales</taxon>
        <taxon>Fabaceae</taxon>
        <taxon>Papilionoideae</taxon>
        <taxon>50 kb inversion clade</taxon>
        <taxon>NPAAA clade</taxon>
        <taxon>Hologalegina</taxon>
        <taxon>IRL clade</taxon>
        <taxon>Trifolieae</taxon>
        <taxon>Medicago</taxon>
    </lineage>
</organism>
<evidence type="ECO:0000313" key="2">
    <source>
        <dbReference type="EMBL" id="RHN56383.1"/>
    </source>
</evidence>
<sequence>MCLIFPLHTDSEFIGLILVLKDLKKYFILLHAHLIITVGAIYNFSAGGLRARCSFMQLV</sequence>
<keyword evidence="1" id="KW-0472">Membrane</keyword>
<dbReference type="Gramene" id="rna31775">
    <property type="protein sequence ID" value="RHN56383.1"/>
    <property type="gene ID" value="gene31775"/>
</dbReference>
<evidence type="ECO:0000256" key="1">
    <source>
        <dbReference type="SAM" id="Phobius"/>
    </source>
</evidence>
<comment type="caution">
    <text evidence="2">The sequence shown here is derived from an EMBL/GenBank/DDBJ whole genome shotgun (WGS) entry which is preliminary data.</text>
</comment>
<name>A0A396HV45_MEDTR</name>
<keyword evidence="1" id="KW-0812">Transmembrane</keyword>
<gene>
    <name evidence="2" type="ORF">MtrunA17_Chr5g0428911</name>
</gene>
<accession>A0A396HV45</accession>
<protein>
    <recommendedName>
        <fullName evidence="4">Transmembrane protein</fullName>
    </recommendedName>
</protein>
<dbReference type="Proteomes" id="UP000265566">
    <property type="component" value="Chromosome 5"/>
</dbReference>
<dbReference type="AlphaFoldDB" id="A0A396HV45"/>